<gene>
    <name evidence="1" type="ORF">Q31b_01020</name>
</gene>
<comment type="caution">
    <text evidence="1">The sequence shown here is derived from an EMBL/GenBank/DDBJ whole genome shotgun (WGS) entry which is preliminary data.</text>
</comment>
<reference evidence="1 2" key="1">
    <citation type="submission" date="2019-02" db="EMBL/GenBank/DDBJ databases">
        <title>Deep-cultivation of Planctomycetes and their phenomic and genomic characterization uncovers novel biology.</title>
        <authorList>
            <person name="Wiegand S."/>
            <person name="Jogler M."/>
            <person name="Boedeker C."/>
            <person name="Pinto D."/>
            <person name="Vollmers J."/>
            <person name="Rivas-Marin E."/>
            <person name="Kohn T."/>
            <person name="Peeters S.H."/>
            <person name="Heuer A."/>
            <person name="Rast P."/>
            <person name="Oberbeckmann S."/>
            <person name="Bunk B."/>
            <person name="Jeske O."/>
            <person name="Meyerdierks A."/>
            <person name="Storesund J.E."/>
            <person name="Kallscheuer N."/>
            <person name="Luecker S."/>
            <person name="Lage O.M."/>
            <person name="Pohl T."/>
            <person name="Merkel B.J."/>
            <person name="Hornburger P."/>
            <person name="Mueller R.-W."/>
            <person name="Bruemmer F."/>
            <person name="Labrenz M."/>
            <person name="Spormann A.M."/>
            <person name="Op Den Camp H."/>
            <person name="Overmann J."/>
            <person name="Amann R."/>
            <person name="Jetten M.S.M."/>
            <person name="Mascher T."/>
            <person name="Medema M.H."/>
            <person name="Devos D.P."/>
            <person name="Kaster A.-K."/>
            <person name="Ovreas L."/>
            <person name="Rohde M."/>
            <person name="Galperin M.Y."/>
            <person name="Jogler C."/>
        </authorList>
    </citation>
    <scope>NUCLEOTIDE SEQUENCE [LARGE SCALE GENOMIC DNA]</scope>
    <source>
        <strain evidence="1 2">Q31b</strain>
    </source>
</reference>
<keyword evidence="2" id="KW-1185">Reference proteome</keyword>
<sequence>MSVSEPSPVNALIDALVKCSARRNYQVAHDPEQLSQTVTKSASIQDSFSDDADSIAQLRPEMDKIAAPVGLFIKNHSSYAIQIGELGRELITGEWDDEYYGELISQWHGYQQYAAIARTWLLSDFSDDLNLFLVGPSGSKDEREWQNFSQIIERNDLVCRKIVWLPGKNDHNWSKELEEFLERTFLAEPWKASGATSGINLDALSDSMSDFEAWREVLERPEFKSEPVEHDALVSALLEADSK</sequence>
<evidence type="ECO:0000313" key="2">
    <source>
        <dbReference type="Proteomes" id="UP000315471"/>
    </source>
</evidence>
<evidence type="ECO:0000313" key="1">
    <source>
        <dbReference type="EMBL" id="TWU44931.1"/>
    </source>
</evidence>
<dbReference type="Proteomes" id="UP000315471">
    <property type="component" value="Unassembled WGS sequence"/>
</dbReference>
<dbReference type="InterPro" id="IPR046905">
    <property type="entry name" value="ABC-3C_MC1"/>
</dbReference>
<dbReference type="AlphaFoldDB" id="A0A5C6EB18"/>
<proteinExistence type="predicted"/>
<dbReference type="Pfam" id="PF20289">
    <property type="entry name" value="MComp1"/>
    <property type="match status" value="1"/>
</dbReference>
<accession>A0A5C6EB18</accession>
<organism evidence="1 2">
    <name type="scientific">Novipirellula aureliae</name>
    <dbReference type="NCBI Taxonomy" id="2527966"/>
    <lineage>
        <taxon>Bacteria</taxon>
        <taxon>Pseudomonadati</taxon>
        <taxon>Planctomycetota</taxon>
        <taxon>Planctomycetia</taxon>
        <taxon>Pirellulales</taxon>
        <taxon>Pirellulaceae</taxon>
        <taxon>Novipirellula</taxon>
    </lineage>
</organism>
<protein>
    <submittedName>
        <fullName evidence="1">Uncharacterized protein</fullName>
    </submittedName>
</protein>
<dbReference type="EMBL" id="SJPY01000001">
    <property type="protein sequence ID" value="TWU44931.1"/>
    <property type="molecule type" value="Genomic_DNA"/>
</dbReference>
<name>A0A5C6EB18_9BACT</name>